<dbReference type="InterPro" id="IPR007592">
    <property type="entry name" value="GEBP"/>
</dbReference>
<dbReference type="GO" id="GO:0006355">
    <property type="term" value="P:regulation of DNA-templated transcription"/>
    <property type="evidence" value="ECO:0007669"/>
    <property type="project" value="InterPro"/>
</dbReference>
<keyword evidence="5" id="KW-1185">Reference proteome</keyword>
<dbReference type="AlphaFoldDB" id="A0A161XIQ2"/>
<evidence type="ECO:0000313" key="5">
    <source>
        <dbReference type="Proteomes" id="UP000077755"/>
    </source>
</evidence>
<feature type="compositionally biased region" description="Basic and acidic residues" evidence="2">
    <location>
        <begin position="137"/>
        <end position="148"/>
    </location>
</feature>
<dbReference type="KEGG" id="dcr:108210048"/>
<dbReference type="OMA" id="KKIWGDA"/>
<dbReference type="Proteomes" id="UP000077755">
    <property type="component" value="Chromosome 2"/>
</dbReference>
<reference evidence="4" key="2">
    <citation type="submission" date="2022-03" db="EMBL/GenBank/DDBJ databases">
        <title>Draft title - Genomic analysis of global carrot germplasm unveils the trajectory of domestication and the origin of high carotenoid orange carrot.</title>
        <authorList>
            <person name="Iorizzo M."/>
            <person name="Ellison S."/>
            <person name="Senalik D."/>
            <person name="Macko-Podgorni A."/>
            <person name="Grzebelus D."/>
            <person name="Bostan H."/>
            <person name="Rolling W."/>
            <person name="Curaba J."/>
            <person name="Simon P."/>
        </authorList>
    </citation>
    <scope>NUCLEOTIDE SEQUENCE</scope>
    <source>
        <tissue evidence="4">Leaf</tissue>
    </source>
</reference>
<dbReference type="PANTHER" id="PTHR31662">
    <property type="entry name" value="BNAANNG10740D PROTEIN-RELATED"/>
    <property type="match status" value="1"/>
</dbReference>
<evidence type="ECO:0000256" key="1">
    <source>
        <dbReference type="ARBA" id="ARBA00010820"/>
    </source>
</evidence>
<protein>
    <recommendedName>
        <fullName evidence="3">Glabrous enhancer-binding protein-like DBD domain-containing protein</fullName>
    </recommendedName>
</protein>
<evidence type="ECO:0000259" key="3">
    <source>
        <dbReference type="Pfam" id="PF04504"/>
    </source>
</evidence>
<evidence type="ECO:0000256" key="2">
    <source>
        <dbReference type="SAM" id="MobiDB-lite"/>
    </source>
</evidence>
<dbReference type="Pfam" id="PF04504">
    <property type="entry name" value="GeBP-like_DBD"/>
    <property type="match status" value="1"/>
</dbReference>
<accession>A0A161XIQ2</accession>
<name>A0A161XIQ2_DAUCS</name>
<dbReference type="GO" id="GO:0005634">
    <property type="term" value="C:nucleus"/>
    <property type="evidence" value="ECO:0007669"/>
    <property type="project" value="TreeGrafter"/>
</dbReference>
<dbReference type="OrthoDB" id="661680at2759"/>
<reference evidence="4" key="1">
    <citation type="journal article" date="2016" name="Nat. Genet.">
        <title>A high-quality carrot genome assembly provides new insights into carotenoid accumulation and asterid genome evolution.</title>
        <authorList>
            <person name="Iorizzo M."/>
            <person name="Ellison S."/>
            <person name="Senalik D."/>
            <person name="Zeng P."/>
            <person name="Satapoomin P."/>
            <person name="Huang J."/>
            <person name="Bowman M."/>
            <person name="Iovene M."/>
            <person name="Sanseverino W."/>
            <person name="Cavagnaro P."/>
            <person name="Yildiz M."/>
            <person name="Macko-Podgorni A."/>
            <person name="Moranska E."/>
            <person name="Grzebelus E."/>
            <person name="Grzebelus D."/>
            <person name="Ashrafi H."/>
            <person name="Zheng Z."/>
            <person name="Cheng S."/>
            <person name="Spooner D."/>
            <person name="Van Deynze A."/>
            <person name="Simon P."/>
        </authorList>
    </citation>
    <scope>NUCLEOTIDE SEQUENCE</scope>
    <source>
        <tissue evidence="4">Leaf</tissue>
    </source>
</reference>
<gene>
    <name evidence="4" type="ORF">DCAR_0208892</name>
</gene>
<dbReference type="InterPro" id="IPR053932">
    <property type="entry name" value="GeBP-like_DBD"/>
</dbReference>
<evidence type="ECO:0000313" key="4">
    <source>
        <dbReference type="EMBL" id="WOG89654.1"/>
    </source>
</evidence>
<dbReference type="PANTHER" id="PTHR31662:SF33">
    <property type="entry name" value="DNA-BINDING STOREKEEPER PROTEIN TRANSCRIPTIONAL REGULATOR-LIKE PROTEIN"/>
    <property type="match status" value="1"/>
</dbReference>
<proteinExistence type="inferred from homology"/>
<feature type="compositionally biased region" description="Acidic residues" evidence="2">
    <location>
        <begin position="49"/>
        <end position="65"/>
    </location>
</feature>
<feature type="compositionally biased region" description="Acidic residues" evidence="2">
    <location>
        <begin position="82"/>
        <end position="95"/>
    </location>
</feature>
<organism evidence="4 5">
    <name type="scientific">Daucus carota subsp. sativus</name>
    <name type="common">Carrot</name>
    <dbReference type="NCBI Taxonomy" id="79200"/>
    <lineage>
        <taxon>Eukaryota</taxon>
        <taxon>Viridiplantae</taxon>
        <taxon>Streptophyta</taxon>
        <taxon>Embryophyta</taxon>
        <taxon>Tracheophyta</taxon>
        <taxon>Spermatophyta</taxon>
        <taxon>Magnoliopsida</taxon>
        <taxon>eudicotyledons</taxon>
        <taxon>Gunneridae</taxon>
        <taxon>Pentapetalae</taxon>
        <taxon>asterids</taxon>
        <taxon>campanulids</taxon>
        <taxon>Apiales</taxon>
        <taxon>Apiaceae</taxon>
        <taxon>Apioideae</taxon>
        <taxon>Scandiceae</taxon>
        <taxon>Daucinae</taxon>
        <taxon>Daucus</taxon>
        <taxon>Daucus sect. Daucus</taxon>
    </lineage>
</organism>
<comment type="similarity">
    <text evidence="1">Belongs to the GeBP family.</text>
</comment>
<sequence length="461" mass="50310">MARKAQAVDILPPPSSSDDETQDQDGSSSSTDDEQPQQHPPKTQKPQESEESDNSDDETEDDEPEAAPQPVVKKPSLREAPEESDDSDSGTESDETQNSPSASAFTVKPVVQKAVAKSPEPKTPSSKAPRVKSRAKRPTESEETDKVSKAVSKNQEIGKGKGGSSKRPAEAEAEKIDKVSKSKKSKVTNGDGQSVGKVDKGSKGKKAVSGDEDGGEVEEKKSIAKWHWKDEIALLGGIVDFKAETGGDWNSKLDVFYESVKDLLSVKLTKNQLSEKVKRLKKKFQTNVGKFQNGEEPVFSKPHESKLFELSQKIWGSEGTGADGNDSKVKSTKKKGKDDGIVVGNANTSTPVKSNANRELFVQEEVKNTIVEDRREETQDVWSLYPNLCASVESEVSSFSILQGKNLKDHVKKIISGMGEEKARELEDEWEAIHGMDLQLYARRTQLISKQAGAIADVSNI</sequence>
<feature type="region of interest" description="Disordered" evidence="2">
    <location>
        <begin position="1"/>
        <end position="221"/>
    </location>
</feature>
<feature type="compositionally biased region" description="Basic and acidic residues" evidence="2">
    <location>
        <begin position="167"/>
        <end position="180"/>
    </location>
</feature>
<dbReference type="EMBL" id="CP093344">
    <property type="protein sequence ID" value="WOG89654.1"/>
    <property type="molecule type" value="Genomic_DNA"/>
</dbReference>
<feature type="region of interest" description="Disordered" evidence="2">
    <location>
        <begin position="318"/>
        <end position="349"/>
    </location>
</feature>
<dbReference type="Gramene" id="KZN07029">
    <property type="protein sequence ID" value="KZN07029"/>
    <property type="gene ID" value="DCAR_007866"/>
</dbReference>
<feature type="domain" description="Glabrous enhancer-binding protein-like DBD" evidence="3">
    <location>
        <begin position="225"/>
        <end position="316"/>
    </location>
</feature>